<evidence type="ECO:0000256" key="8">
    <source>
        <dbReference type="ARBA" id="ARBA00023180"/>
    </source>
</evidence>
<keyword evidence="8" id="KW-0325">Glycoprotein</keyword>
<accession>A0AAN5C0P9</accession>
<dbReference type="GO" id="GO:0030245">
    <property type="term" value="P:cellulose catabolic process"/>
    <property type="evidence" value="ECO:0007669"/>
    <property type="project" value="UniProtKB-KW"/>
</dbReference>
<dbReference type="InterPro" id="IPR050288">
    <property type="entry name" value="Cellulose_deg_GH3"/>
</dbReference>
<evidence type="ECO:0000256" key="11">
    <source>
        <dbReference type="ARBA" id="ARBA00023326"/>
    </source>
</evidence>
<evidence type="ECO:0000313" key="12">
    <source>
        <dbReference type="EMBL" id="GMG32993.1"/>
    </source>
</evidence>
<dbReference type="InterPro" id="IPR036962">
    <property type="entry name" value="Glyco_hydro_3_N_sf"/>
</dbReference>
<dbReference type="EMBL" id="BSYA01000110">
    <property type="protein sequence ID" value="GMG32993.1"/>
    <property type="molecule type" value="Genomic_DNA"/>
</dbReference>
<dbReference type="Proteomes" id="UP001165205">
    <property type="component" value="Unassembled WGS sequence"/>
</dbReference>
<evidence type="ECO:0000256" key="4">
    <source>
        <dbReference type="ARBA" id="ARBA00012744"/>
    </source>
</evidence>
<evidence type="ECO:0000256" key="1">
    <source>
        <dbReference type="ARBA" id="ARBA00000448"/>
    </source>
</evidence>
<comment type="similarity">
    <text evidence="3">Belongs to the glycosyl hydrolase 3 family.</text>
</comment>
<evidence type="ECO:0000256" key="10">
    <source>
        <dbReference type="ARBA" id="ARBA00023295"/>
    </source>
</evidence>
<keyword evidence="10" id="KW-0326">Glycosidase</keyword>
<evidence type="ECO:0000256" key="3">
    <source>
        <dbReference type="ARBA" id="ARBA00005336"/>
    </source>
</evidence>
<comment type="catalytic activity">
    <reaction evidence="1">
        <text>Hydrolysis of terminal, non-reducing beta-D-glucosyl residues with release of beta-D-glucose.</text>
        <dbReference type="EC" id="3.2.1.21"/>
    </reaction>
</comment>
<dbReference type="SUPFAM" id="SSF51445">
    <property type="entry name" value="(Trans)glycosidases"/>
    <property type="match status" value="1"/>
</dbReference>
<keyword evidence="7" id="KW-0136">Cellulose degradation</keyword>
<evidence type="ECO:0000256" key="5">
    <source>
        <dbReference type="ARBA" id="ARBA00022729"/>
    </source>
</evidence>
<evidence type="ECO:0000256" key="9">
    <source>
        <dbReference type="ARBA" id="ARBA00023277"/>
    </source>
</evidence>
<dbReference type="EC" id="3.2.1.21" evidence="4"/>
<sequence length="149" mass="15904">MGSEYHKKGVNVLLGPVVGPLGRIAEGGRNWEGFSVDPYHSGLLVYETIRGIQAAGVGTSTKQDVEWVAEDGTWIPGYATSENLVKSVLDSLWLGYVMTDWGAQHGGIASSNAGLDMVMPSSTLWNSNLTDAIANGTMEASRLDDMATR</sequence>
<keyword evidence="9" id="KW-0119">Carbohydrate metabolism</keyword>
<keyword evidence="5" id="KW-0732">Signal</keyword>
<name>A0AAN5C0P9_ASPOZ</name>
<dbReference type="PANTHER" id="PTHR42715:SF5">
    <property type="entry name" value="BETA-GLUCOSIDASE M-RELATED"/>
    <property type="match status" value="1"/>
</dbReference>
<evidence type="ECO:0000256" key="7">
    <source>
        <dbReference type="ARBA" id="ARBA00023001"/>
    </source>
</evidence>
<evidence type="ECO:0000256" key="6">
    <source>
        <dbReference type="ARBA" id="ARBA00022801"/>
    </source>
</evidence>
<comment type="pathway">
    <text evidence="2">Glycan metabolism; cellulose degradation.</text>
</comment>
<evidence type="ECO:0000256" key="2">
    <source>
        <dbReference type="ARBA" id="ARBA00004987"/>
    </source>
</evidence>
<dbReference type="Gene3D" id="3.20.20.300">
    <property type="entry name" value="Glycoside hydrolase, family 3, N-terminal domain"/>
    <property type="match status" value="2"/>
</dbReference>
<keyword evidence="6" id="KW-0378">Hydrolase</keyword>
<dbReference type="GO" id="GO:0008422">
    <property type="term" value="F:beta-glucosidase activity"/>
    <property type="evidence" value="ECO:0007669"/>
    <property type="project" value="UniProtKB-EC"/>
</dbReference>
<protein>
    <recommendedName>
        <fullName evidence="4">beta-glucosidase</fullName>
        <ecNumber evidence="4">3.2.1.21</ecNumber>
    </recommendedName>
</protein>
<organism evidence="12 13">
    <name type="scientific">Aspergillus oryzae</name>
    <name type="common">Yellow koji mold</name>
    <dbReference type="NCBI Taxonomy" id="5062"/>
    <lineage>
        <taxon>Eukaryota</taxon>
        <taxon>Fungi</taxon>
        <taxon>Dikarya</taxon>
        <taxon>Ascomycota</taxon>
        <taxon>Pezizomycotina</taxon>
        <taxon>Eurotiomycetes</taxon>
        <taxon>Eurotiomycetidae</taxon>
        <taxon>Eurotiales</taxon>
        <taxon>Aspergillaceae</taxon>
        <taxon>Aspergillus</taxon>
        <taxon>Aspergillus subgen. Circumdati</taxon>
    </lineage>
</organism>
<reference evidence="12" key="1">
    <citation type="submission" date="2023-04" db="EMBL/GenBank/DDBJ databases">
        <title>Aspergillus oryzae NBRC 4228.</title>
        <authorList>
            <person name="Ichikawa N."/>
            <person name="Sato H."/>
            <person name="Tonouchi N."/>
        </authorList>
    </citation>
    <scope>NUCLEOTIDE SEQUENCE</scope>
    <source>
        <strain evidence="12">NBRC 4228</strain>
    </source>
</reference>
<comment type="caution">
    <text evidence="12">The sequence shown here is derived from an EMBL/GenBank/DDBJ whole genome shotgun (WGS) entry which is preliminary data.</text>
</comment>
<dbReference type="AlphaFoldDB" id="A0AAN5C0P9"/>
<keyword evidence="11" id="KW-0624">Polysaccharide degradation</keyword>
<dbReference type="InterPro" id="IPR017853">
    <property type="entry name" value="GH"/>
</dbReference>
<gene>
    <name evidence="12" type="ORF">Aory04_000859900</name>
</gene>
<dbReference type="PANTHER" id="PTHR42715">
    <property type="entry name" value="BETA-GLUCOSIDASE"/>
    <property type="match status" value="1"/>
</dbReference>
<proteinExistence type="inferred from homology"/>
<evidence type="ECO:0000313" key="13">
    <source>
        <dbReference type="Proteomes" id="UP001165205"/>
    </source>
</evidence>